<keyword evidence="3" id="KW-0547">Nucleotide-binding</keyword>
<keyword evidence="3" id="KW-0067">ATP-binding</keyword>
<feature type="domain" description="Histidine kinase/HSP90-like ATPase" evidence="2">
    <location>
        <begin position="17"/>
        <end position="138"/>
    </location>
</feature>
<dbReference type="CDD" id="cd16936">
    <property type="entry name" value="HATPase_RsbW-like"/>
    <property type="match status" value="1"/>
</dbReference>
<gene>
    <name evidence="3" type="ORF">NJ959_12065</name>
</gene>
<keyword evidence="1" id="KW-0418">Kinase</keyword>
<evidence type="ECO:0000313" key="3">
    <source>
        <dbReference type="EMBL" id="MCP2729192.1"/>
    </source>
</evidence>
<protein>
    <submittedName>
        <fullName evidence="3">ATP-binding protein</fullName>
    </submittedName>
</protein>
<dbReference type="InterPro" id="IPR003594">
    <property type="entry name" value="HATPase_dom"/>
</dbReference>
<organism evidence="3 4">
    <name type="scientific">Limnofasciculus baicalensis BBK-W-15</name>
    <dbReference type="NCBI Taxonomy" id="2699891"/>
    <lineage>
        <taxon>Bacteria</taxon>
        <taxon>Bacillati</taxon>
        <taxon>Cyanobacteriota</taxon>
        <taxon>Cyanophyceae</taxon>
        <taxon>Coleofasciculales</taxon>
        <taxon>Coleofasciculaceae</taxon>
        <taxon>Limnofasciculus</taxon>
        <taxon>Limnofasciculus baicalensis</taxon>
    </lineage>
</organism>
<dbReference type="Gene3D" id="3.30.565.10">
    <property type="entry name" value="Histidine kinase-like ATPase, C-terminal domain"/>
    <property type="match status" value="1"/>
</dbReference>
<sequence>MEDLKQSSKQFTSDLPPTLDPVLSWFDRLNQPSIPQKVWLQCQLAIAEGFTNAVRHAHKNLSPDLPVDIEVKVSPHQLEIRIWDQGPPFDLEGKIQELLQKGEHLGGSGRGILILRRIADELSYIRTDDDRNCLLIVKYY</sequence>
<dbReference type="InterPro" id="IPR050267">
    <property type="entry name" value="Anti-sigma-factor_SerPK"/>
</dbReference>
<evidence type="ECO:0000313" key="4">
    <source>
        <dbReference type="Proteomes" id="UP001204953"/>
    </source>
</evidence>
<keyword evidence="1" id="KW-0723">Serine/threonine-protein kinase</keyword>
<keyword evidence="4" id="KW-1185">Reference proteome</keyword>
<dbReference type="RefSeq" id="WP_254011977.1">
    <property type="nucleotide sequence ID" value="NZ_JAMZMM010000098.1"/>
</dbReference>
<dbReference type="PANTHER" id="PTHR35526:SF3">
    <property type="entry name" value="ANTI-SIGMA-F FACTOR RSBW"/>
    <property type="match status" value="1"/>
</dbReference>
<dbReference type="Pfam" id="PF13581">
    <property type="entry name" value="HATPase_c_2"/>
    <property type="match status" value="1"/>
</dbReference>
<name>A0AAE3GSL4_9CYAN</name>
<proteinExistence type="predicted"/>
<dbReference type="SUPFAM" id="SSF55874">
    <property type="entry name" value="ATPase domain of HSP90 chaperone/DNA topoisomerase II/histidine kinase"/>
    <property type="match status" value="1"/>
</dbReference>
<dbReference type="Proteomes" id="UP001204953">
    <property type="component" value="Unassembled WGS sequence"/>
</dbReference>
<dbReference type="PANTHER" id="PTHR35526">
    <property type="entry name" value="ANTI-SIGMA-F FACTOR RSBW-RELATED"/>
    <property type="match status" value="1"/>
</dbReference>
<comment type="caution">
    <text evidence="3">The sequence shown here is derived from an EMBL/GenBank/DDBJ whole genome shotgun (WGS) entry which is preliminary data.</text>
</comment>
<reference evidence="3" key="1">
    <citation type="submission" date="2022-06" db="EMBL/GenBank/DDBJ databases">
        <title>New cyanobacteria of genus Symplocastrum in benthos of Lake Baikal.</title>
        <authorList>
            <person name="Sorokovikova E."/>
            <person name="Tikhonova I."/>
            <person name="Krasnopeev A."/>
            <person name="Evseev P."/>
            <person name="Gladkikh A."/>
            <person name="Belykh O."/>
        </authorList>
    </citation>
    <scope>NUCLEOTIDE SEQUENCE</scope>
    <source>
        <strain evidence="3">BBK-W-15</strain>
    </source>
</reference>
<dbReference type="GO" id="GO:0004674">
    <property type="term" value="F:protein serine/threonine kinase activity"/>
    <property type="evidence" value="ECO:0007669"/>
    <property type="project" value="UniProtKB-KW"/>
</dbReference>
<accession>A0AAE3GSL4</accession>
<dbReference type="AlphaFoldDB" id="A0AAE3GSL4"/>
<keyword evidence="1" id="KW-0808">Transferase</keyword>
<evidence type="ECO:0000259" key="2">
    <source>
        <dbReference type="Pfam" id="PF13581"/>
    </source>
</evidence>
<dbReference type="EMBL" id="JAMZMM010000098">
    <property type="protein sequence ID" value="MCP2729192.1"/>
    <property type="molecule type" value="Genomic_DNA"/>
</dbReference>
<evidence type="ECO:0000256" key="1">
    <source>
        <dbReference type="ARBA" id="ARBA00022527"/>
    </source>
</evidence>
<dbReference type="InterPro" id="IPR036890">
    <property type="entry name" value="HATPase_C_sf"/>
</dbReference>
<dbReference type="GO" id="GO:0005524">
    <property type="term" value="F:ATP binding"/>
    <property type="evidence" value="ECO:0007669"/>
    <property type="project" value="UniProtKB-KW"/>
</dbReference>